<evidence type="ECO:0000313" key="3">
    <source>
        <dbReference type="Proteomes" id="UP000198844"/>
    </source>
</evidence>
<reference evidence="2 3" key="1">
    <citation type="submission" date="2016-10" db="EMBL/GenBank/DDBJ databases">
        <authorList>
            <person name="de Groot N.N."/>
        </authorList>
    </citation>
    <scope>NUCLEOTIDE SEQUENCE [LARGE SCALE GENOMIC DNA]</scope>
    <source>
        <strain evidence="2 3">LMG 27731</strain>
    </source>
</reference>
<evidence type="ECO:0000313" key="1">
    <source>
        <dbReference type="EMBL" id="CAE6724183.1"/>
    </source>
</evidence>
<dbReference type="EMBL" id="FPBH01000005">
    <property type="protein sequence ID" value="SFT90768.1"/>
    <property type="molecule type" value="Genomic_DNA"/>
</dbReference>
<dbReference type="Proteomes" id="UP000674425">
    <property type="component" value="Unassembled WGS sequence"/>
</dbReference>
<organism evidence="2 3">
    <name type="scientific">Paraburkholderia aspalathi</name>
    <dbReference type="NCBI Taxonomy" id="1324617"/>
    <lineage>
        <taxon>Bacteria</taxon>
        <taxon>Pseudomonadati</taxon>
        <taxon>Pseudomonadota</taxon>
        <taxon>Betaproteobacteria</taxon>
        <taxon>Burkholderiales</taxon>
        <taxon>Burkholderiaceae</taxon>
        <taxon>Paraburkholderia</taxon>
    </lineage>
</organism>
<sequence>MLSWVHFGDLHASSDDGYRSIDRLQTVFDR</sequence>
<dbReference type="AlphaFoldDB" id="A0A1I7BU98"/>
<name>A0A1I7BU98_9BURK</name>
<gene>
    <name evidence="1" type="ORF">R69658_01503</name>
    <name evidence="2" type="ORF">SAMN05192563_1005134</name>
</gene>
<evidence type="ECO:0000313" key="2">
    <source>
        <dbReference type="EMBL" id="SFT90768.1"/>
    </source>
</evidence>
<dbReference type="Proteomes" id="UP000198844">
    <property type="component" value="Unassembled WGS sequence"/>
</dbReference>
<keyword evidence="4" id="KW-1185">Reference proteome</keyword>
<protein>
    <submittedName>
        <fullName evidence="2">Uncharacterized protein</fullName>
    </submittedName>
</protein>
<reference evidence="1 4" key="2">
    <citation type="submission" date="2021-02" db="EMBL/GenBank/DDBJ databases">
        <authorList>
            <person name="Vanwijnsberghe S."/>
        </authorList>
    </citation>
    <scope>NUCLEOTIDE SEQUENCE [LARGE SCALE GENOMIC DNA]</scope>
    <source>
        <strain evidence="1 4">R-69658</strain>
    </source>
</reference>
<evidence type="ECO:0000313" key="4">
    <source>
        <dbReference type="Proteomes" id="UP000674425"/>
    </source>
</evidence>
<accession>A0A1I7BU98</accession>
<proteinExistence type="predicted"/>
<dbReference type="EMBL" id="CAJNAU010000009">
    <property type="protein sequence ID" value="CAE6724183.1"/>
    <property type="molecule type" value="Genomic_DNA"/>
</dbReference>